<feature type="domain" description="B12-binding" evidence="29">
    <location>
        <begin position="741"/>
        <end position="876"/>
    </location>
</feature>
<dbReference type="AlphaFoldDB" id="A0A1H0U3K5"/>
<dbReference type="PANTHER" id="PTHR45833:SF1">
    <property type="entry name" value="METHIONINE SYNTHASE"/>
    <property type="match status" value="1"/>
</dbReference>
<feature type="binding site" evidence="23">
    <location>
        <position position="687"/>
    </location>
    <ligand>
        <name>methylcob(III)alamin</name>
        <dbReference type="ChEBI" id="CHEBI:28115"/>
    </ligand>
</feature>
<dbReference type="InterPro" id="IPR036589">
    <property type="entry name" value="HCY_dom_sf"/>
</dbReference>
<dbReference type="Gene3D" id="3.20.20.20">
    <property type="entry name" value="Dihydropteroate synthase-like"/>
    <property type="match status" value="1"/>
</dbReference>
<dbReference type="InterPro" id="IPR000489">
    <property type="entry name" value="Pterin-binding_dom"/>
</dbReference>
<feature type="domain" description="Hcy-binding" evidence="26">
    <location>
        <begin position="2"/>
        <end position="319"/>
    </location>
</feature>
<feature type="binding site" evidence="23">
    <location>
        <begin position="1182"/>
        <end position="1183"/>
    </location>
    <ligand>
        <name>S-adenosyl-L-methionine</name>
        <dbReference type="ChEBI" id="CHEBI:59789"/>
    </ligand>
</feature>
<evidence type="ECO:0000313" key="32">
    <source>
        <dbReference type="Proteomes" id="UP000198597"/>
    </source>
</evidence>
<dbReference type="FunFam" id="3.20.20.330:FF:000001">
    <property type="entry name" value="Methionine synthase"/>
    <property type="match status" value="1"/>
</dbReference>
<feature type="binding site" evidence="22 24">
    <location>
        <position position="241"/>
    </location>
    <ligand>
        <name>Zn(2+)</name>
        <dbReference type="ChEBI" id="CHEBI:29105"/>
    </ligand>
</feature>
<dbReference type="Pfam" id="PF02574">
    <property type="entry name" value="S-methyl_trans"/>
    <property type="match status" value="1"/>
</dbReference>
<feature type="binding site" evidence="23">
    <location>
        <begin position="751"/>
        <end position="755"/>
    </location>
    <ligand>
        <name>methylcob(III)alamin</name>
        <dbReference type="ChEBI" id="CHEBI:28115"/>
    </ligand>
</feature>
<dbReference type="InterPro" id="IPR037010">
    <property type="entry name" value="VitB12-dep_Met_synth_activ_sf"/>
</dbReference>
<dbReference type="Gene3D" id="3.10.196.10">
    <property type="entry name" value="Vitamin B12-dependent methionine synthase, activation domain"/>
    <property type="match status" value="1"/>
</dbReference>
<keyword evidence="17 21" id="KW-0170">Cobalt</keyword>
<comment type="similarity">
    <text evidence="5">Belongs to the vitamin-B12 dependent methionine synthase family.</text>
</comment>
<evidence type="ECO:0000256" key="1">
    <source>
        <dbReference type="ARBA" id="ARBA00001700"/>
    </source>
</evidence>
<dbReference type="Pfam" id="PF00809">
    <property type="entry name" value="Pterin_bind"/>
    <property type="match status" value="1"/>
</dbReference>
<dbReference type="PANTHER" id="PTHR45833">
    <property type="entry name" value="METHIONINE SYNTHASE"/>
    <property type="match status" value="1"/>
</dbReference>
<dbReference type="InterPro" id="IPR033706">
    <property type="entry name" value="Met_synthase_B12-bd"/>
</dbReference>
<feature type="binding site" evidence="23">
    <location>
        <position position="799"/>
    </location>
    <ligand>
        <name>methylcob(III)alamin</name>
        <dbReference type="ChEBI" id="CHEBI:28115"/>
    </ligand>
</feature>
<dbReference type="SUPFAM" id="SSF51717">
    <property type="entry name" value="Dihydropteroate synthetase-like"/>
    <property type="match status" value="1"/>
</dbReference>
<comment type="domain">
    <text evidence="21">Modular enzyme with four functionally distinct domains. The isolated Hcy-binding domain catalyzes methyl transfer from free methylcobalamin to homocysteine. The Hcy-binding domain in association with the pterin-binding domain catalyzes the methylation of cob(I)alamin by methyltetrahydrofolate and the methylation of homocysteine. The B12-binding domain binds the cofactor. The AdoMet activation domain binds S-adenosyl-L-methionine. Under aerobic conditions cob(I)alamin can be converted to inactive cob(II)alamin. Reductive methylation by S-adenosyl-L-methionine and flavodoxin regenerates methylcobalamin.</text>
</comment>
<dbReference type="GO" id="GO:0046653">
    <property type="term" value="P:tetrahydrofolate metabolic process"/>
    <property type="evidence" value="ECO:0007669"/>
    <property type="project" value="TreeGrafter"/>
</dbReference>
<keyword evidence="25" id="KW-0175">Coiled coil</keyword>
<dbReference type="InterPro" id="IPR004223">
    <property type="entry name" value="VitB12-dep_Met_synth_activ_dom"/>
</dbReference>
<dbReference type="Gene3D" id="1.10.1240.10">
    <property type="entry name" value="Methionine synthase domain"/>
    <property type="match status" value="1"/>
</dbReference>
<dbReference type="SUPFAM" id="SSF47644">
    <property type="entry name" value="Methionine synthase domain"/>
    <property type="match status" value="1"/>
</dbReference>
<evidence type="ECO:0000259" key="27">
    <source>
        <dbReference type="PROSITE" id="PS50972"/>
    </source>
</evidence>
<evidence type="ECO:0000256" key="21">
    <source>
        <dbReference type="PIRNR" id="PIRNR000381"/>
    </source>
</evidence>
<keyword evidence="10 21" id="KW-0846">Cobalamin</keyword>
<protein>
    <recommendedName>
        <fullName evidence="7 20">Methionine synthase</fullName>
        <ecNumber evidence="6 20">2.1.1.13</ecNumber>
    </recommendedName>
    <alternativeName>
        <fullName evidence="19 21">5-methyltetrahydrofolate--homocysteine methyltransferase</fullName>
    </alternativeName>
</protein>
<dbReference type="UniPathway" id="UPA00051">
    <property type="reaction ID" value="UER00081"/>
</dbReference>
<dbReference type="OrthoDB" id="9803687at2"/>
<evidence type="ECO:0000256" key="20">
    <source>
        <dbReference type="NCBIfam" id="TIGR02082"/>
    </source>
</evidence>
<dbReference type="NCBIfam" id="TIGR02082">
    <property type="entry name" value="metH"/>
    <property type="match status" value="1"/>
</dbReference>
<dbReference type="InterPro" id="IPR050554">
    <property type="entry name" value="Met_Synthase/Corrinoid"/>
</dbReference>
<dbReference type="GO" id="GO:0031419">
    <property type="term" value="F:cobalamin binding"/>
    <property type="evidence" value="ECO:0007669"/>
    <property type="project" value="UniProtKB-UniRule"/>
</dbReference>
<accession>A0A1H0U3K5</accession>
<evidence type="ECO:0000256" key="11">
    <source>
        <dbReference type="ARBA" id="ARBA00022679"/>
    </source>
</evidence>
<evidence type="ECO:0000256" key="15">
    <source>
        <dbReference type="ARBA" id="ARBA00022833"/>
    </source>
</evidence>
<keyword evidence="14" id="KW-0677">Repeat</keyword>
<dbReference type="InterPro" id="IPR011005">
    <property type="entry name" value="Dihydropteroate_synth-like_sf"/>
</dbReference>
<dbReference type="PROSITE" id="PS50974">
    <property type="entry name" value="ADOMET_ACTIVATION"/>
    <property type="match status" value="1"/>
</dbReference>
<dbReference type="Gene3D" id="3.40.50.280">
    <property type="entry name" value="Cobalamin-binding domain"/>
    <property type="match status" value="1"/>
</dbReference>
<evidence type="ECO:0000256" key="10">
    <source>
        <dbReference type="ARBA" id="ARBA00022628"/>
    </source>
</evidence>
<dbReference type="SUPFAM" id="SSF56507">
    <property type="entry name" value="Methionine synthase activation domain-like"/>
    <property type="match status" value="1"/>
</dbReference>
<dbReference type="FunFam" id="1.10.1240.10:FF:000001">
    <property type="entry name" value="Methionine synthase"/>
    <property type="match status" value="1"/>
</dbReference>
<comment type="pathway">
    <text evidence="4 21">Amino-acid biosynthesis; L-methionine biosynthesis via de novo pathway; L-methionine from L-homocysteine (MetH route): step 1/1.</text>
</comment>
<evidence type="ECO:0000256" key="9">
    <source>
        <dbReference type="ARBA" id="ARBA00022605"/>
    </source>
</evidence>
<organism evidence="31 32">
    <name type="scientific">Clostridium gasigenes</name>
    <dbReference type="NCBI Taxonomy" id="94869"/>
    <lineage>
        <taxon>Bacteria</taxon>
        <taxon>Bacillati</taxon>
        <taxon>Bacillota</taxon>
        <taxon>Clostridia</taxon>
        <taxon>Eubacteriales</taxon>
        <taxon>Clostridiaceae</taxon>
        <taxon>Clostridium</taxon>
    </lineage>
</organism>
<dbReference type="EMBL" id="FNJM01000009">
    <property type="protein sequence ID" value="SDP60548.1"/>
    <property type="molecule type" value="Genomic_DNA"/>
</dbReference>
<comment type="function">
    <text evidence="18 21">Catalyzes the transfer of a methyl group from methyl-cobalamin to homocysteine, yielding enzyme-bound cob(I)alamin and methionine. Subsequently, remethylates the cofactor using methyltetrahydrofolate.</text>
</comment>
<keyword evidence="32" id="KW-1185">Reference proteome</keyword>
<comment type="cofactor">
    <cofactor evidence="2 21 24">
        <name>Zn(2+)</name>
        <dbReference type="ChEBI" id="CHEBI:29105"/>
    </cofactor>
</comment>
<evidence type="ECO:0000256" key="18">
    <source>
        <dbReference type="ARBA" id="ARBA00025552"/>
    </source>
</evidence>
<dbReference type="PROSITE" id="PS51337">
    <property type="entry name" value="B12_BINDING_NTER"/>
    <property type="match status" value="1"/>
</dbReference>
<dbReference type="GO" id="GO:0008270">
    <property type="term" value="F:zinc ion binding"/>
    <property type="evidence" value="ECO:0007669"/>
    <property type="project" value="UniProtKB-UniRule"/>
</dbReference>
<dbReference type="PROSITE" id="PS50970">
    <property type="entry name" value="HCY"/>
    <property type="match status" value="1"/>
</dbReference>
<evidence type="ECO:0000256" key="13">
    <source>
        <dbReference type="ARBA" id="ARBA00022723"/>
    </source>
</evidence>
<feature type="binding site" evidence="23">
    <location>
        <position position="855"/>
    </location>
    <ligand>
        <name>methylcob(III)alamin</name>
        <dbReference type="ChEBI" id="CHEBI:28115"/>
    </ligand>
</feature>
<name>A0A1H0U3K5_9CLOT</name>
<feature type="binding site" evidence="22 24">
    <location>
        <position position="304"/>
    </location>
    <ligand>
        <name>Zn(2+)</name>
        <dbReference type="ChEBI" id="CHEBI:29105"/>
    </ligand>
</feature>
<evidence type="ECO:0000259" key="28">
    <source>
        <dbReference type="PROSITE" id="PS50974"/>
    </source>
</evidence>
<gene>
    <name evidence="31" type="ORF">SAMN04488529_10920</name>
</gene>
<evidence type="ECO:0000256" key="14">
    <source>
        <dbReference type="ARBA" id="ARBA00022737"/>
    </source>
</evidence>
<feature type="domain" description="B12-binding N-terminal" evidence="30">
    <location>
        <begin position="643"/>
        <end position="737"/>
    </location>
</feature>
<evidence type="ECO:0000313" key="31">
    <source>
        <dbReference type="EMBL" id="SDP60548.1"/>
    </source>
</evidence>
<feature type="coiled-coil region" evidence="25">
    <location>
        <begin position="875"/>
        <end position="902"/>
    </location>
</feature>
<dbReference type="InterPro" id="IPR011822">
    <property type="entry name" value="MetH"/>
</dbReference>
<dbReference type="FunFam" id="3.40.50.280:FF:000001">
    <property type="entry name" value="Methionine synthase"/>
    <property type="match status" value="1"/>
</dbReference>
<evidence type="ECO:0000259" key="30">
    <source>
        <dbReference type="PROSITE" id="PS51337"/>
    </source>
</evidence>
<dbReference type="GO" id="GO:0050667">
    <property type="term" value="P:homocysteine metabolic process"/>
    <property type="evidence" value="ECO:0007669"/>
    <property type="project" value="TreeGrafter"/>
</dbReference>
<evidence type="ECO:0000256" key="2">
    <source>
        <dbReference type="ARBA" id="ARBA00001947"/>
    </source>
</evidence>
<evidence type="ECO:0000256" key="4">
    <source>
        <dbReference type="ARBA" id="ARBA00005178"/>
    </source>
</evidence>
<dbReference type="RefSeq" id="WP_089970922.1">
    <property type="nucleotide sequence ID" value="NZ_FNJM01000009.1"/>
</dbReference>
<evidence type="ECO:0000256" key="23">
    <source>
        <dbReference type="PIRSR" id="PIRSR000381-2"/>
    </source>
</evidence>
<evidence type="ECO:0000256" key="8">
    <source>
        <dbReference type="ARBA" id="ARBA00022603"/>
    </source>
</evidence>
<dbReference type="CDD" id="cd02069">
    <property type="entry name" value="methionine_synthase_B12_BD"/>
    <property type="match status" value="1"/>
</dbReference>
<dbReference type="Gene3D" id="1.10.288.10">
    <property type="entry name" value="Cobalamin-dependent Methionine Synthase, domain 2"/>
    <property type="match status" value="1"/>
</dbReference>
<dbReference type="PIRSF" id="PIRSF000381">
    <property type="entry name" value="MetH"/>
    <property type="match status" value="1"/>
</dbReference>
<dbReference type="SMART" id="SM01018">
    <property type="entry name" value="B12-binding_2"/>
    <property type="match status" value="1"/>
</dbReference>
<reference evidence="31 32" key="1">
    <citation type="submission" date="2016-10" db="EMBL/GenBank/DDBJ databases">
        <authorList>
            <person name="de Groot N.N."/>
        </authorList>
    </citation>
    <scope>NUCLEOTIDE SEQUENCE [LARGE SCALE GENOMIC DNA]</scope>
    <source>
        <strain evidence="31 32">DSM 12272</strain>
    </source>
</reference>
<dbReference type="SUPFAM" id="SSF52242">
    <property type="entry name" value="Cobalamin (vitamin B12)-binding domain"/>
    <property type="match status" value="1"/>
</dbReference>
<dbReference type="Pfam" id="PF02607">
    <property type="entry name" value="B12-binding_2"/>
    <property type="match status" value="1"/>
</dbReference>
<dbReference type="Gene3D" id="3.20.20.330">
    <property type="entry name" value="Homocysteine-binding-like domain"/>
    <property type="match status" value="1"/>
</dbReference>
<evidence type="ECO:0000256" key="7">
    <source>
        <dbReference type="ARBA" id="ARBA00013998"/>
    </source>
</evidence>
<feature type="binding site" evidence="22 24">
    <location>
        <position position="305"/>
    </location>
    <ligand>
        <name>Zn(2+)</name>
        <dbReference type="ChEBI" id="CHEBI:29105"/>
    </ligand>
</feature>
<evidence type="ECO:0000256" key="24">
    <source>
        <dbReference type="PROSITE-ProRule" id="PRU00333"/>
    </source>
</evidence>
<dbReference type="Pfam" id="PF02965">
    <property type="entry name" value="Met_synt_B12"/>
    <property type="match status" value="1"/>
</dbReference>
<feature type="binding site" evidence="23">
    <location>
        <position position="940"/>
    </location>
    <ligand>
        <name>S-adenosyl-L-methionine</name>
        <dbReference type="ChEBI" id="CHEBI:59789"/>
    </ligand>
</feature>
<evidence type="ECO:0000256" key="19">
    <source>
        <dbReference type="ARBA" id="ARBA00031040"/>
    </source>
</evidence>
<dbReference type="GO" id="GO:0005829">
    <property type="term" value="C:cytosol"/>
    <property type="evidence" value="ECO:0007669"/>
    <property type="project" value="TreeGrafter"/>
</dbReference>
<dbReference type="PROSITE" id="PS51332">
    <property type="entry name" value="B12_BINDING"/>
    <property type="match status" value="1"/>
</dbReference>
<dbReference type="NCBIfam" id="NF007024">
    <property type="entry name" value="PRK09490.1"/>
    <property type="match status" value="1"/>
</dbReference>
<evidence type="ECO:0000259" key="29">
    <source>
        <dbReference type="PROSITE" id="PS51332"/>
    </source>
</evidence>
<keyword evidence="11 21" id="KW-0808">Transferase</keyword>
<dbReference type="SUPFAM" id="SSF82282">
    <property type="entry name" value="Homocysteine S-methyltransferase"/>
    <property type="match status" value="1"/>
</dbReference>
<keyword evidence="13 21" id="KW-0479">Metal-binding</keyword>
<keyword evidence="9 21" id="KW-0028">Amino-acid biosynthesis</keyword>
<comment type="cofactor">
    <cofactor evidence="3 21 22">
        <name>methylcob(III)alamin</name>
        <dbReference type="ChEBI" id="CHEBI:28115"/>
    </cofactor>
</comment>
<keyword evidence="16 21" id="KW-0486">Methionine biosynthesis</keyword>
<proteinExistence type="inferred from homology"/>
<evidence type="ECO:0000256" key="6">
    <source>
        <dbReference type="ARBA" id="ARBA00012032"/>
    </source>
</evidence>
<feature type="binding site" evidence="23">
    <location>
        <position position="1127"/>
    </location>
    <ligand>
        <name>S-adenosyl-L-methionine</name>
        <dbReference type="ChEBI" id="CHEBI:59789"/>
    </ligand>
</feature>
<comment type="catalytic activity">
    <reaction evidence="1 21">
        <text>(6S)-5-methyl-5,6,7,8-tetrahydrofolate + L-homocysteine = (6S)-5,6,7,8-tetrahydrofolate + L-methionine</text>
        <dbReference type="Rhea" id="RHEA:11172"/>
        <dbReference type="ChEBI" id="CHEBI:18608"/>
        <dbReference type="ChEBI" id="CHEBI:57453"/>
        <dbReference type="ChEBI" id="CHEBI:57844"/>
        <dbReference type="ChEBI" id="CHEBI:58199"/>
        <dbReference type="EC" id="2.1.1.13"/>
    </reaction>
</comment>
<dbReference type="InterPro" id="IPR006158">
    <property type="entry name" value="Cobalamin-bd"/>
</dbReference>
<dbReference type="EC" id="2.1.1.13" evidence="6 20"/>
<dbReference type="InterPro" id="IPR036724">
    <property type="entry name" value="Cobalamin-bd_sf"/>
</dbReference>
<dbReference type="STRING" id="94869.SAMN04488529_10920"/>
<evidence type="ECO:0000256" key="17">
    <source>
        <dbReference type="ARBA" id="ARBA00023285"/>
    </source>
</evidence>
<evidence type="ECO:0000259" key="26">
    <source>
        <dbReference type="PROSITE" id="PS50970"/>
    </source>
</evidence>
<dbReference type="CDD" id="cd00740">
    <property type="entry name" value="MeTr"/>
    <property type="match status" value="1"/>
</dbReference>
<dbReference type="Pfam" id="PF02310">
    <property type="entry name" value="B12-binding"/>
    <property type="match status" value="1"/>
</dbReference>
<keyword evidence="12 21" id="KW-0949">S-adenosyl-L-methionine</keyword>
<sequence length="1215" mass="135643">MKYEIEKHLKNRILVLDGAMGTSIQDYKLGEKVFRGDCACTCNQQGNNDLLNLTSPEIIMDIHKKYLEAGADIIETNTFNSTRISQSDYNLENKVYELNYCGAKIARAAADIYTKKDPSKPRFVAGSIGPTNKTASMSPDINNPGFRGISFDELVIAFEEQATGLIDGGVDLLLIETIFDSLNGRAAIIAVNNVLNRKYLDLPIMISGTVDKSGRILSGQTLEAFAGSLKNERILSIGLNCSFGAKDLIPLIKELSKSQGVYISLYPNAGLPNSLGEYDESPKETASFIKELAKEGHINIVGGCCGTTYEHIKAISEVVSKFKPRLIPNIEKESVFCGLEASKINKNSNFVNIGERTNVAGSAKFARLIREKKYDEALSIALHQVENGAQIIDINFDDGLLDAGYEMEKFLKLLASEPNIAKVPIMIDSSKFEVLEIGLKSIQGKNIVNSISLKCGEEEFIKQATIIKEYGAAVVVMAFDEKGQADTFEKKIAICERVYNILVNKVKFPAEDIIFDPNILAIATGIEDHNNYAVDFINATRWIKKNLPYAKISGGVSNLSFSFRGNNLIREAMHSAFLYHAIEAGMDMGIVNPAMIQIYDDIDKELLEKVEAVIFNKSENAGEDLINFAENFKKNNNNIKEVNKLIWRDGSVEDRLKHALVKGISDFVEDDVLHARVNYPRTLDVIEGPLMDGMNTVGELFGEGKMFLPQVVKSARVMKKAVSILMPFIEDEKSEGEKSSAGKVVFATVKGDVHDIGKNIVSVVLGCNNFEVIDLGVMVTCETILETAKRENADIIALSGLITPSLEEMTYVASEMERLNFDIPLMIGGATTSKIHTALKIAPKYSNGVIYSSDASKAVEVAKKLANKDTRREFIKNTYEEYNNVRENYMNLNRKFVSLEEARNNKCCIDFNKSEITKPNKLGAQKVVSYKICDVRKYIDWTFFFMGWGLKGAYPGILEDSKYGEEARKLFNDANKMLDYLDSENLIEGRAAFGVFEANSVGDDIEVYNPENNQVLTTFNMLRQQEVNKNNEYKCLSDYIAPKESKIKDYIGGFITTFGIGTAEYSEKLKKEEDDYSSIMVKLLSDRLAEALAEKIHLIGRKDLWGYVADEDLTLKELLKDKFIGIRPAFGYPCLRDHSEKEKLFDVINKDEKVGVTLTDSYMMEPVASVCGLYFASEEAKYFDVKRINEEQLLDYANRDNKDIDKLKANLNIVD</sequence>
<evidence type="ECO:0000256" key="12">
    <source>
        <dbReference type="ARBA" id="ARBA00022691"/>
    </source>
</evidence>
<dbReference type="InterPro" id="IPR003759">
    <property type="entry name" value="Cbl-bd_cap"/>
</dbReference>
<dbReference type="Proteomes" id="UP000198597">
    <property type="component" value="Unassembled WGS sequence"/>
</dbReference>
<feature type="binding site" evidence="23">
    <location>
        <position position="803"/>
    </location>
    <ligand>
        <name>methylcob(III)alamin</name>
        <dbReference type="ChEBI" id="CHEBI:28115"/>
    </ligand>
</feature>
<feature type="domain" description="AdoMet activation" evidence="28">
    <location>
        <begin position="890"/>
        <end position="1215"/>
    </location>
</feature>
<dbReference type="FunFam" id="3.20.20.20:FF:000002">
    <property type="entry name" value="Methionine synthase"/>
    <property type="match status" value="1"/>
</dbReference>
<dbReference type="GO" id="GO:0032259">
    <property type="term" value="P:methylation"/>
    <property type="evidence" value="ECO:0007669"/>
    <property type="project" value="UniProtKB-KW"/>
</dbReference>
<evidence type="ECO:0000256" key="5">
    <source>
        <dbReference type="ARBA" id="ARBA00010398"/>
    </source>
</evidence>
<dbReference type="PROSITE" id="PS50972">
    <property type="entry name" value="PTERIN_BINDING"/>
    <property type="match status" value="1"/>
</dbReference>
<feature type="binding site" description="axial binding residue" evidence="22">
    <location>
        <position position="754"/>
    </location>
    <ligand>
        <name>methylcob(III)alamin</name>
        <dbReference type="ChEBI" id="CHEBI:28115"/>
    </ligand>
    <ligandPart>
        <name>Co</name>
        <dbReference type="ChEBI" id="CHEBI:27638"/>
    </ligandPart>
</feature>
<dbReference type="InterPro" id="IPR036594">
    <property type="entry name" value="Meth_synthase_dom"/>
</dbReference>
<dbReference type="GO" id="GO:0008705">
    <property type="term" value="F:methionine synthase activity"/>
    <property type="evidence" value="ECO:0007669"/>
    <property type="project" value="UniProtKB-UniRule"/>
</dbReference>
<evidence type="ECO:0000256" key="16">
    <source>
        <dbReference type="ARBA" id="ARBA00023167"/>
    </source>
</evidence>
<evidence type="ECO:0000256" key="22">
    <source>
        <dbReference type="PIRSR" id="PIRSR000381-1"/>
    </source>
</evidence>
<evidence type="ECO:0000256" key="3">
    <source>
        <dbReference type="ARBA" id="ARBA00001956"/>
    </source>
</evidence>
<evidence type="ECO:0000256" key="25">
    <source>
        <dbReference type="SAM" id="Coils"/>
    </source>
</evidence>
<keyword evidence="15 21" id="KW-0862">Zinc</keyword>
<feature type="domain" description="Pterin-binding" evidence="27">
    <location>
        <begin position="350"/>
        <end position="611"/>
    </location>
</feature>
<dbReference type="InterPro" id="IPR003726">
    <property type="entry name" value="HCY_dom"/>
</dbReference>
<keyword evidence="8 21" id="KW-0489">Methyltransferase</keyword>